<dbReference type="EMBL" id="JAPWTJ010000309">
    <property type="protein sequence ID" value="KAJ8979839.1"/>
    <property type="molecule type" value="Genomic_DNA"/>
</dbReference>
<comment type="caution">
    <text evidence="2">The sequence shown here is derived from an EMBL/GenBank/DDBJ whole genome shotgun (WGS) entry which is preliminary data.</text>
</comment>
<name>A0ABQ9JQJ8_9CUCU</name>
<evidence type="ECO:0000256" key="1">
    <source>
        <dbReference type="ARBA" id="ARBA00007114"/>
    </source>
</evidence>
<protein>
    <submittedName>
        <fullName evidence="2">Uncharacterized protein</fullName>
    </submittedName>
</protein>
<reference evidence="2" key="1">
    <citation type="journal article" date="2023" name="Insect Mol. Biol.">
        <title>Genome sequencing provides insights into the evolution of gene families encoding plant cell wall-degrading enzymes in longhorned beetles.</title>
        <authorList>
            <person name="Shin N.R."/>
            <person name="Okamura Y."/>
            <person name="Kirsch R."/>
            <person name="Pauchet Y."/>
        </authorList>
    </citation>
    <scope>NUCLEOTIDE SEQUENCE</scope>
    <source>
        <strain evidence="2">MMC_N1</strain>
    </source>
</reference>
<evidence type="ECO:0000313" key="2">
    <source>
        <dbReference type="EMBL" id="KAJ8979839.1"/>
    </source>
</evidence>
<gene>
    <name evidence="2" type="ORF">NQ317_007604</name>
</gene>
<dbReference type="InterPro" id="IPR007955">
    <property type="entry name" value="Bystin"/>
</dbReference>
<keyword evidence="3" id="KW-1185">Reference proteome</keyword>
<dbReference type="PANTHER" id="PTHR12821:SF0">
    <property type="entry name" value="BYSTIN"/>
    <property type="match status" value="1"/>
</dbReference>
<proteinExistence type="inferred from homology"/>
<accession>A0ABQ9JQJ8</accession>
<organism evidence="2 3">
    <name type="scientific">Molorchus minor</name>
    <dbReference type="NCBI Taxonomy" id="1323400"/>
    <lineage>
        <taxon>Eukaryota</taxon>
        <taxon>Metazoa</taxon>
        <taxon>Ecdysozoa</taxon>
        <taxon>Arthropoda</taxon>
        <taxon>Hexapoda</taxon>
        <taxon>Insecta</taxon>
        <taxon>Pterygota</taxon>
        <taxon>Neoptera</taxon>
        <taxon>Endopterygota</taxon>
        <taxon>Coleoptera</taxon>
        <taxon>Polyphaga</taxon>
        <taxon>Cucujiformia</taxon>
        <taxon>Chrysomeloidea</taxon>
        <taxon>Cerambycidae</taxon>
        <taxon>Lamiinae</taxon>
        <taxon>Monochamini</taxon>
        <taxon>Molorchus</taxon>
    </lineage>
</organism>
<dbReference type="Pfam" id="PF05291">
    <property type="entry name" value="Bystin"/>
    <property type="match status" value="1"/>
</dbReference>
<dbReference type="PANTHER" id="PTHR12821">
    <property type="entry name" value="BYSTIN"/>
    <property type="match status" value="1"/>
</dbReference>
<sequence length="107" mass="12534">MNRSLKQNVHINITCSFWFSLYSAPLSPSRFDDPPCWSAAAMYQATRIFASNLKEKMAQRFYNLVLLPRVRDDLAEFKRLNFHLYQALRKALFKPGGFMKGFGRELH</sequence>
<comment type="similarity">
    <text evidence="1">Belongs to the bystin family.</text>
</comment>
<dbReference type="Proteomes" id="UP001162164">
    <property type="component" value="Unassembled WGS sequence"/>
</dbReference>
<evidence type="ECO:0000313" key="3">
    <source>
        <dbReference type="Proteomes" id="UP001162164"/>
    </source>
</evidence>